<dbReference type="PANTHER" id="PTHR43806">
    <property type="entry name" value="PEPTIDASE S8"/>
    <property type="match status" value="1"/>
</dbReference>
<keyword evidence="3 5" id="KW-0378">Hydrolase</keyword>
<feature type="domain" description="P/Homo B" evidence="8">
    <location>
        <begin position="509"/>
        <end position="631"/>
    </location>
</feature>
<dbReference type="CDD" id="cd04077">
    <property type="entry name" value="Peptidases_S8_PCSK9_ProteinaseK_like"/>
    <property type="match status" value="1"/>
</dbReference>
<dbReference type="Pfam" id="PF05922">
    <property type="entry name" value="Inhibitor_I9"/>
    <property type="match status" value="1"/>
</dbReference>
<dbReference type="Pfam" id="PF00082">
    <property type="entry name" value="Peptidase_S8"/>
    <property type="match status" value="1"/>
</dbReference>
<evidence type="ECO:0000259" key="8">
    <source>
        <dbReference type="PROSITE" id="PS51829"/>
    </source>
</evidence>
<dbReference type="InterPro" id="IPR023827">
    <property type="entry name" value="Peptidase_S8_Asp-AS"/>
</dbReference>
<dbReference type="InterPro" id="IPR002884">
    <property type="entry name" value="P_dom"/>
</dbReference>
<dbReference type="PANTHER" id="PTHR43806:SF11">
    <property type="entry name" value="CEREVISIN-RELATED"/>
    <property type="match status" value="1"/>
</dbReference>
<organism evidence="9 10">
    <name type="scientific">Phytohabitans aurantiacus</name>
    <dbReference type="NCBI Taxonomy" id="3016789"/>
    <lineage>
        <taxon>Bacteria</taxon>
        <taxon>Bacillati</taxon>
        <taxon>Actinomycetota</taxon>
        <taxon>Actinomycetes</taxon>
        <taxon>Micromonosporales</taxon>
        <taxon>Micromonosporaceae</taxon>
    </lineage>
</organism>
<evidence type="ECO:0000256" key="6">
    <source>
        <dbReference type="RuleBase" id="RU003355"/>
    </source>
</evidence>
<dbReference type="SUPFAM" id="SSF49785">
    <property type="entry name" value="Galactose-binding domain-like"/>
    <property type="match status" value="1"/>
</dbReference>
<gene>
    <name evidence="9" type="ORF">Pa4123_29590</name>
</gene>
<dbReference type="InterPro" id="IPR036852">
    <property type="entry name" value="Peptidase_S8/S53_dom_sf"/>
</dbReference>
<keyword evidence="2 5" id="KW-0645">Protease</keyword>
<dbReference type="EMBL" id="BSDI01000012">
    <property type="protein sequence ID" value="GLH97684.1"/>
    <property type="molecule type" value="Genomic_DNA"/>
</dbReference>
<dbReference type="PROSITE" id="PS00138">
    <property type="entry name" value="SUBTILASE_SER"/>
    <property type="match status" value="1"/>
</dbReference>
<dbReference type="SUPFAM" id="SSF52743">
    <property type="entry name" value="Subtilisin-like"/>
    <property type="match status" value="1"/>
</dbReference>
<evidence type="ECO:0000313" key="9">
    <source>
        <dbReference type="EMBL" id="GLH97684.1"/>
    </source>
</evidence>
<dbReference type="Gene3D" id="3.30.70.80">
    <property type="entry name" value="Peptidase S8 propeptide/proteinase inhibitor I9"/>
    <property type="match status" value="1"/>
</dbReference>
<sequence>MTPQLKRRLMTLGMATVGVTVAVSMAAPPALAAEPEGTIRNAGGDTAVADSYIVVFKDSAVRGVDVAKSAKDLAAKHDGTVARTYRSAVRGFEIKATAKRAAQIAANPAVAYVEQNHKMTIQDTQTNPPSWGLDRIDQRNLPLNSSYTYPTTASSVHAYIIDTGIRFSHSDFGGRAVSGFDAVDGGSADDCQGHGTHVAGTVGGTSYGVAKGVQLVAVRVLNCSGEGTTAGVVAGVDWVTANAVKPAVANMSLGGGADSALDTAVRNSITTGGITYGIASGNGNAFGQRQNACNYSPARVAEGITVGATQNNDAAASFSNFGNCVDILAPGVNITSAWYSNDTATNTISGTSMATPHVVGAAALTLAANPSYTPAQVRDNLVANSTAGVVTNPGTSTPNQLLYVPNTTTPPANDFSIAASPTSGSVAAGSSATTTVSTATTSGSAQSVALSASGLPSGVTATFSPTSVTSGGSSTLTLATSASTPSGTYTITVTGTGASATRTATYSLTVTGGSTGSCTGSNGTDVSIPDAGAAVTSAITIAGCGRAPSTSSTVAVNIVHTYRGDVVIDVVAPDGTAYRLKNRSLFDSADNINTTYTANLSGEAANGTWLLRVQDVVANDTGYINTWTLTL</sequence>
<accession>A0ABQ5QU11</accession>
<dbReference type="InterPro" id="IPR023828">
    <property type="entry name" value="Peptidase_S8_Ser-AS"/>
</dbReference>
<dbReference type="InterPro" id="IPR008979">
    <property type="entry name" value="Galactose-bd-like_sf"/>
</dbReference>
<dbReference type="PRINTS" id="PR00723">
    <property type="entry name" value="SUBTILISIN"/>
</dbReference>
<dbReference type="SUPFAM" id="SSF54897">
    <property type="entry name" value="Protease propeptides/inhibitors"/>
    <property type="match status" value="1"/>
</dbReference>
<feature type="active site" description="Charge relay system" evidence="5">
    <location>
        <position position="352"/>
    </location>
</feature>
<feature type="signal peptide" evidence="7">
    <location>
        <begin position="1"/>
        <end position="32"/>
    </location>
</feature>
<comment type="similarity">
    <text evidence="1 5 6">Belongs to the peptidase S8 family.</text>
</comment>
<proteinExistence type="inferred from homology"/>
<evidence type="ECO:0000256" key="1">
    <source>
        <dbReference type="ARBA" id="ARBA00011073"/>
    </source>
</evidence>
<dbReference type="PROSITE" id="PS00136">
    <property type="entry name" value="SUBTILASE_ASP"/>
    <property type="match status" value="1"/>
</dbReference>
<evidence type="ECO:0000256" key="5">
    <source>
        <dbReference type="PROSITE-ProRule" id="PRU01240"/>
    </source>
</evidence>
<feature type="active site" description="Charge relay system" evidence="5">
    <location>
        <position position="162"/>
    </location>
</feature>
<dbReference type="InterPro" id="IPR010259">
    <property type="entry name" value="S8pro/Inhibitor_I9"/>
</dbReference>
<evidence type="ECO:0000256" key="7">
    <source>
        <dbReference type="SAM" id="SignalP"/>
    </source>
</evidence>
<evidence type="ECO:0000313" key="10">
    <source>
        <dbReference type="Proteomes" id="UP001144280"/>
    </source>
</evidence>
<comment type="caution">
    <text evidence="9">The sequence shown here is derived from an EMBL/GenBank/DDBJ whole genome shotgun (WGS) entry which is preliminary data.</text>
</comment>
<dbReference type="InterPro" id="IPR034193">
    <property type="entry name" value="PCSK9_ProteinaseK-like"/>
</dbReference>
<dbReference type="PROSITE" id="PS51829">
    <property type="entry name" value="P_HOMO_B"/>
    <property type="match status" value="1"/>
</dbReference>
<feature type="chain" id="PRO_5046339575" description="P/Homo B domain-containing protein" evidence="7">
    <location>
        <begin position="33"/>
        <end position="631"/>
    </location>
</feature>
<dbReference type="PROSITE" id="PS51892">
    <property type="entry name" value="SUBTILASE"/>
    <property type="match status" value="1"/>
</dbReference>
<evidence type="ECO:0000256" key="4">
    <source>
        <dbReference type="ARBA" id="ARBA00022825"/>
    </source>
</evidence>
<dbReference type="Proteomes" id="UP001144280">
    <property type="component" value="Unassembled WGS sequence"/>
</dbReference>
<protein>
    <recommendedName>
        <fullName evidence="8">P/Homo B domain-containing protein</fullName>
    </recommendedName>
</protein>
<dbReference type="PROSITE" id="PS00137">
    <property type="entry name" value="SUBTILASE_HIS"/>
    <property type="match status" value="1"/>
</dbReference>
<name>A0ABQ5QU11_9ACTN</name>
<evidence type="ECO:0000256" key="2">
    <source>
        <dbReference type="ARBA" id="ARBA00022670"/>
    </source>
</evidence>
<dbReference type="Pfam" id="PF01483">
    <property type="entry name" value="P_proprotein"/>
    <property type="match status" value="1"/>
</dbReference>
<dbReference type="InterPro" id="IPR015500">
    <property type="entry name" value="Peptidase_S8_subtilisin-rel"/>
</dbReference>
<dbReference type="InterPro" id="IPR000209">
    <property type="entry name" value="Peptidase_S8/S53_dom"/>
</dbReference>
<evidence type="ECO:0000256" key="3">
    <source>
        <dbReference type="ARBA" id="ARBA00022801"/>
    </source>
</evidence>
<dbReference type="Gene3D" id="2.60.120.260">
    <property type="entry name" value="Galactose-binding domain-like"/>
    <property type="match status" value="1"/>
</dbReference>
<keyword evidence="10" id="KW-1185">Reference proteome</keyword>
<feature type="active site" description="Charge relay system" evidence="5">
    <location>
        <position position="194"/>
    </location>
</feature>
<dbReference type="Gene3D" id="3.40.50.200">
    <property type="entry name" value="Peptidase S8/S53 domain"/>
    <property type="match status" value="1"/>
</dbReference>
<dbReference type="RefSeq" id="WP_309299473.1">
    <property type="nucleotide sequence ID" value="NZ_BSDI01000012.1"/>
</dbReference>
<dbReference type="InterPro" id="IPR022398">
    <property type="entry name" value="Peptidase_S8_His-AS"/>
</dbReference>
<keyword evidence="7" id="KW-0732">Signal</keyword>
<reference evidence="9" key="1">
    <citation type="submission" date="2022-12" db="EMBL/GenBank/DDBJ databases">
        <title>New Phytohabitans aurantiacus sp. RD004123 nov., an actinomycete isolated from soil.</title>
        <authorList>
            <person name="Triningsih D.W."/>
            <person name="Harunari E."/>
            <person name="Igarashi Y."/>
        </authorList>
    </citation>
    <scope>NUCLEOTIDE SEQUENCE</scope>
    <source>
        <strain evidence="9">RD004123</strain>
    </source>
</reference>
<dbReference type="InterPro" id="IPR050131">
    <property type="entry name" value="Peptidase_S8_subtilisin-like"/>
</dbReference>
<keyword evidence="4 5" id="KW-0720">Serine protease</keyword>
<dbReference type="InterPro" id="IPR037045">
    <property type="entry name" value="S8pro/Inhibitor_I9_sf"/>
</dbReference>